<accession>A0A4S4MBK5</accession>
<dbReference type="Pfam" id="PF20179">
    <property type="entry name" value="MSS51_C"/>
    <property type="match status" value="1"/>
</dbReference>
<dbReference type="InterPro" id="IPR003874">
    <property type="entry name" value="CDC45"/>
</dbReference>
<name>A0A4S4MBK5_9AGAM</name>
<proteinExistence type="inferred from homology"/>
<evidence type="ECO:0000313" key="10">
    <source>
        <dbReference type="Proteomes" id="UP000310158"/>
    </source>
</evidence>
<comment type="similarity">
    <text evidence="2">Belongs to the CDC45 family.</text>
</comment>
<dbReference type="GO" id="GO:0031261">
    <property type="term" value="C:DNA replication preinitiation complex"/>
    <property type="evidence" value="ECO:0007669"/>
    <property type="project" value="TreeGrafter"/>
</dbReference>
<evidence type="ECO:0000256" key="5">
    <source>
        <dbReference type="ARBA" id="ARBA00023306"/>
    </source>
</evidence>
<feature type="compositionally biased region" description="Acidic residues" evidence="6">
    <location>
        <begin position="728"/>
        <end position="753"/>
    </location>
</feature>
<dbReference type="AlphaFoldDB" id="A0A4S4MBK5"/>
<reference evidence="9 10" key="1">
    <citation type="submission" date="2019-02" db="EMBL/GenBank/DDBJ databases">
        <title>Genome sequencing of the rare red list fungi Bondarzewia mesenterica.</title>
        <authorList>
            <person name="Buettner E."/>
            <person name="Kellner H."/>
        </authorList>
    </citation>
    <scope>NUCLEOTIDE SEQUENCE [LARGE SCALE GENOMIC DNA]</scope>
    <source>
        <strain evidence="9 10">DSM 108281</strain>
    </source>
</reference>
<evidence type="ECO:0000256" key="3">
    <source>
        <dbReference type="ARBA" id="ARBA00022705"/>
    </source>
</evidence>
<evidence type="ECO:0000256" key="1">
    <source>
        <dbReference type="ARBA" id="ARBA00004123"/>
    </source>
</evidence>
<dbReference type="PANTHER" id="PTHR10507">
    <property type="entry name" value="CDC45-RELATED PROTEIN"/>
    <property type="match status" value="1"/>
</dbReference>
<keyword evidence="10" id="KW-1185">Reference proteome</keyword>
<feature type="domain" description="Mitochondrial splicing suppressor 51 zinc-finger" evidence="7">
    <location>
        <begin position="85"/>
        <end position="145"/>
    </location>
</feature>
<feature type="compositionally biased region" description="Low complexity" evidence="6">
    <location>
        <begin position="306"/>
        <end position="317"/>
    </location>
</feature>
<keyword evidence="5" id="KW-0131">Cell cycle</keyword>
<keyword evidence="3" id="KW-0235">DNA replication</keyword>
<dbReference type="OrthoDB" id="10258882at2759"/>
<gene>
    <name evidence="9" type="ORF">EW146_g969</name>
</gene>
<dbReference type="GO" id="GO:0003697">
    <property type="term" value="F:single-stranded DNA binding"/>
    <property type="evidence" value="ECO:0007669"/>
    <property type="project" value="TreeGrafter"/>
</dbReference>
<feature type="compositionally biased region" description="Basic and acidic residues" evidence="6">
    <location>
        <begin position="777"/>
        <end position="788"/>
    </location>
</feature>
<keyword evidence="4" id="KW-0539">Nucleus</keyword>
<evidence type="ECO:0000313" key="9">
    <source>
        <dbReference type="EMBL" id="THH20390.1"/>
    </source>
</evidence>
<dbReference type="Pfam" id="PF13824">
    <property type="entry name" value="zf-Mss51"/>
    <property type="match status" value="1"/>
</dbReference>
<feature type="region of interest" description="Disordered" evidence="6">
    <location>
        <begin position="726"/>
        <end position="788"/>
    </location>
</feature>
<comment type="subcellular location">
    <subcellularLocation>
        <location evidence="1">Nucleus</location>
    </subcellularLocation>
</comment>
<feature type="compositionally biased region" description="Pro residues" evidence="6">
    <location>
        <begin position="296"/>
        <end position="305"/>
    </location>
</feature>
<feature type="region of interest" description="Disordered" evidence="6">
    <location>
        <begin position="296"/>
        <end position="351"/>
    </location>
</feature>
<feature type="domain" description="Mitochondrial splicing suppressor 51-like C-terminal" evidence="8">
    <location>
        <begin position="241"/>
        <end position="495"/>
    </location>
</feature>
<dbReference type="GO" id="GO:1902977">
    <property type="term" value="P:mitotic DNA replication preinitiation complex assembly"/>
    <property type="evidence" value="ECO:0007669"/>
    <property type="project" value="TreeGrafter"/>
</dbReference>
<comment type="caution">
    <text evidence="9">The sequence shown here is derived from an EMBL/GenBank/DDBJ whole genome shotgun (WGS) entry which is preliminary data.</text>
</comment>
<dbReference type="GO" id="GO:0003688">
    <property type="term" value="F:DNA replication origin binding"/>
    <property type="evidence" value="ECO:0007669"/>
    <property type="project" value="TreeGrafter"/>
</dbReference>
<dbReference type="Proteomes" id="UP000310158">
    <property type="component" value="Unassembled WGS sequence"/>
</dbReference>
<evidence type="ECO:0000256" key="2">
    <source>
        <dbReference type="ARBA" id="ARBA00010727"/>
    </source>
</evidence>
<sequence>MALRLAGHFPSPLVRSAGRSQICCTNRQRALQSRRTIFSLFKKRKPAKPDPIPVLSQDDLFHPFSQSPFPAVRARGEAIQSLAPCPVCATSHDHVHGHAQPRDVHFECPDCGWPTHCTEEHWRADEEHQKYCSRLREVNEDEHDLRSGRRLREFELPGPQDSEAAISFANWDVFWYTRNFPSMDGERPRRHSSKLLTYPITIGSVIHQYSNLTLSNQRLTPEGSRSLAALRATLHGPMGTPETEEASASKPQMRVFVLGARAESSLPPHVWEQLTLLFPSALFHLYFIGPQVSLPRPPNAPPPAPKADATSSTSKSSTEPKPEASTESPKVEEEKPTYLPNVYEPPTPAPIVRHKRTRSSIDRYGVPSYTVPYTPQLTITGMQCNYYEVHAQFQETFDPYTDLFFLFSPGFGFPSPHSVDELTGKPLLQVASPTEWGHDIPLLLATKCPIFVTGFSPADVERDVKSLSTAPGVAGEFDWVITPGENAFGSEKWEVADFDPRVMVKTNWGIWAPVRYPPLPTRHVEEIMSTTRARDAFMARRGQRSLSTKRTIISILWIDMVYLPPPQFASASRPSYVDAYTNILTAHRRSPLTSAASVIILVAPDVDALCAARMLEVLLMQDDVTHRTIPVSGIADLERMRDELMSYVELHTLVLLNMGAILDLPSAEWFGDFTTRLRVHIIDSSRPQNLSSLFGGGDNGERILVWDDGGAENLEEERKAWEALAYEPEPDSDEDSEDDDFPENLDHEEEQDYEGSSSSGKRRSLGDVSRGPGKRRKVDEDRPHRISRELRDEYHERLDRHYMTGTWHGQSAAATVYILATVLERVDNDLLWLAILGLTYQYTTCRVSRDDYEKYHSIYKDEVSRLNPPPPANDILGLAALNADDTSLRATDELRFTLFRHWNLYDAMFHSGYVASKLGIWKEQGRKRLTGLLAKMGFSIPQTQQSYSHMDMDLKRELRAKLDAIAPEYGMVELSYPSFVRCYGYHMQPLSAADAVEALNALLDAATGVRMEVEIEGARNGGEWFGGGHVWRAGGRYGEDDKGNDAGKSGASEGPVNEDRYRQANGEEFEDEDGRLGNESWVVRNFWNAWDALTDISRLREALFLAMSVQRAITRTGSSIIDKNDIRMIQGHRIVQLKQGPDLALLTRPGVLLHLGLWLADALRDRVGGVNVGRRSKKKSLPIILACLNEQAGTYIVIGINAALDFGEVKKKCGFGLAFLDAKEDSGARTRHGSFDTSILEVNEADFEKFIAEVYRAKNNY</sequence>
<dbReference type="GO" id="GO:0006270">
    <property type="term" value="P:DNA replication initiation"/>
    <property type="evidence" value="ECO:0007669"/>
    <property type="project" value="InterPro"/>
</dbReference>
<dbReference type="Pfam" id="PF02724">
    <property type="entry name" value="CDC45"/>
    <property type="match status" value="1"/>
</dbReference>
<evidence type="ECO:0000256" key="6">
    <source>
        <dbReference type="SAM" id="MobiDB-lite"/>
    </source>
</evidence>
<feature type="region of interest" description="Disordered" evidence="6">
    <location>
        <begin position="1036"/>
        <end position="1072"/>
    </location>
</feature>
<feature type="compositionally biased region" description="Basic and acidic residues" evidence="6">
    <location>
        <begin position="318"/>
        <end position="336"/>
    </location>
</feature>
<dbReference type="PANTHER" id="PTHR10507:SF0">
    <property type="entry name" value="CELL DIVISION CONTROL PROTEIN 45 HOMOLOG"/>
    <property type="match status" value="1"/>
</dbReference>
<evidence type="ECO:0000256" key="4">
    <source>
        <dbReference type="ARBA" id="ARBA00023242"/>
    </source>
</evidence>
<protein>
    <submittedName>
        <fullName evidence="9">Uncharacterized protein</fullName>
    </submittedName>
</protein>
<organism evidence="9 10">
    <name type="scientific">Bondarzewia mesenterica</name>
    <dbReference type="NCBI Taxonomy" id="1095465"/>
    <lineage>
        <taxon>Eukaryota</taxon>
        <taxon>Fungi</taxon>
        <taxon>Dikarya</taxon>
        <taxon>Basidiomycota</taxon>
        <taxon>Agaricomycotina</taxon>
        <taxon>Agaricomycetes</taxon>
        <taxon>Russulales</taxon>
        <taxon>Bondarzewiaceae</taxon>
        <taxon>Bondarzewia</taxon>
    </lineage>
</organism>
<dbReference type="GO" id="GO:0000727">
    <property type="term" value="P:double-strand break repair via break-induced replication"/>
    <property type="evidence" value="ECO:0007669"/>
    <property type="project" value="TreeGrafter"/>
</dbReference>
<dbReference type="EMBL" id="SGPL01000023">
    <property type="protein sequence ID" value="THH20390.1"/>
    <property type="molecule type" value="Genomic_DNA"/>
</dbReference>
<dbReference type="InterPro" id="IPR032717">
    <property type="entry name" value="Mss51_Znf"/>
</dbReference>
<dbReference type="InterPro" id="IPR046824">
    <property type="entry name" value="Mss51-like_C"/>
</dbReference>
<evidence type="ECO:0000259" key="8">
    <source>
        <dbReference type="Pfam" id="PF20179"/>
    </source>
</evidence>
<evidence type="ECO:0000259" key="7">
    <source>
        <dbReference type="Pfam" id="PF13824"/>
    </source>
</evidence>
<dbReference type="GO" id="GO:0003682">
    <property type="term" value="F:chromatin binding"/>
    <property type="evidence" value="ECO:0007669"/>
    <property type="project" value="TreeGrafter"/>
</dbReference>